<keyword evidence="1" id="KW-1133">Transmembrane helix</keyword>
<evidence type="ECO:0000313" key="2">
    <source>
        <dbReference type="EMBL" id="MCK7593241.1"/>
    </source>
</evidence>
<keyword evidence="1" id="KW-0472">Membrane</keyword>
<dbReference type="Gene3D" id="1.20.1280.290">
    <property type="match status" value="1"/>
</dbReference>
<comment type="caution">
    <text evidence="2">The sequence shown here is derived from an EMBL/GenBank/DDBJ whole genome shotgun (WGS) entry which is preliminary data.</text>
</comment>
<keyword evidence="1" id="KW-0812">Transmembrane</keyword>
<reference evidence="2" key="1">
    <citation type="submission" date="2022-04" db="EMBL/GenBank/DDBJ databases">
        <title>Lysobacter sp. CAU 1642 isolated from sea sand.</title>
        <authorList>
            <person name="Kim W."/>
        </authorList>
    </citation>
    <scope>NUCLEOTIDE SEQUENCE</scope>
    <source>
        <strain evidence="2">CAU 1642</strain>
    </source>
</reference>
<accession>A0ABT0GFC0</accession>
<name>A0ABT0GFC0_9GAMM</name>
<feature type="transmembrane region" description="Helical" evidence="1">
    <location>
        <begin position="36"/>
        <end position="55"/>
    </location>
</feature>
<sequence>MSHADIVGWIATLVLVLTLGHQAWRQWRREDGPGVPPLLFAGQCTASILFIAYSAMVGSAIFVVANSLILVTALAGFAGCLLRTRQA</sequence>
<proteinExistence type="predicted"/>
<organism evidence="2 3">
    <name type="scientific">Pseudomarimonas salicorniae</name>
    <dbReference type="NCBI Taxonomy" id="2933270"/>
    <lineage>
        <taxon>Bacteria</taxon>
        <taxon>Pseudomonadati</taxon>
        <taxon>Pseudomonadota</taxon>
        <taxon>Gammaproteobacteria</taxon>
        <taxon>Lysobacterales</taxon>
        <taxon>Lysobacteraceae</taxon>
        <taxon>Pseudomarimonas</taxon>
    </lineage>
</organism>
<dbReference type="Proteomes" id="UP001431449">
    <property type="component" value="Unassembled WGS sequence"/>
</dbReference>
<feature type="transmembrane region" description="Helical" evidence="1">
    <location>
        <begin position="6"/>
        <end position="24"/>
    </location>
</feature>
<protein>
    <recommendedName>
        <fullName evidence="4">Sugar efflux transporter for intercellular exchange</fullName>
    </recommendedName>
</protein>
<gene>
    <name evidence="2" type="ORF">M0G41_06105</name>
</gene>
<feature type="transmembrane region" description="Helical" evidence="1">
    <location>
        <begin position="61"/>
        <end position="82"/>
    </location>
</feature>
<evidence type="ECO:0000256" key="1">
    <source>
        <dbReference type="SAM" id="Phobius"/>
    </source>
</evidence>
<dbReference type="EMBL" id="JALNMH010000004">
    <property type="protein sequence ID" value="MCK7593241.1"/>
    <property type="molecule type" value="Genomic_DNA"/>
</dbReference>
<dbReference type="RefSeq" id="WP_248206514.1">
    <property type="nucleotide sequence ID" value="NZ_JALNMH010000004.1"/>
</dbReference>
<evidence type="ECO:0008006" key="4">
    <source>
        <dbReference type="Google" id="ProtNLM"/>
    </source>
</evidence>
<keyword evidence="3" id="KW-1185">Reference proteome</keyword>
<evidence type="ECO:0000313" key="3">
    <source>
        <dbReference type="Proteomes" id="UP001431449"/>
    </source>
</evidence>